<keyword evidence="2" id="KW-1185">Reference proteome</keyword>
<dbReference type="EMBL" id="JBBKAI010000002">
    <property type="protein sequence ID" value="MEJ8658590.1"/>
    <property type="molecule type" value="Genomic_DNA"/>
</dbReference>
<dbReference type="Proteomes" id="UP001375539">
    <property type="component" value="Unassembled WGS sequence"/>
</dbReference>
<dbReference type="EC" id="2.3.1.-" evidence="1"/>
<accession>A0ACC6QJV1</accession>
<keyword evidence="1" id="KW-0808">Transferase</keyword>
<comment type="caution">
    <text evidence="1">The sequence shown here is derived from an EMBL/GenBank/DDBJ whole genome shotgun (WGS) entry which is preliminary data.</text>
</comment>
<protein>
    <submittedName>
        <fullName evidence="1">Thiolase family protein</fullName>
        <ecNumber evidence="1">2.3.1.-</ecNumber>
    </submittedName>
</protein>
<reference evidence="1" key="1">
    <citation type="submission" date="2024-03" db="EMBL/GenBank/DDBJ databases">
        <title>Novel Streptomyces species of biotechnological and ecological value are a feature of Machair soil.</title>
        <authorList>
            <person name="Prole J.R."/>
            <person name="Goodfellow M."/>
            <person name="Allenby N."/>
            <person name="Ward A.C."/>
        </authorList>
    </citation>
    <scope>NUCLEOTIDE SEQUENCE</scope>
    <source>
        <strain evidence="1">MS1.AVA.4</strain>
    </source>
</reference>
<gene>
    <name evidence="1" type="ORF">WKI58_19045</name>
</gene>
<proteinExistence type="predicted"/>
<keyword evidence="1" id="KW-0012">Acyltransferase</keyword>
<evidence type="ECO:0000313" key="1">
    <source>
        <dbReference type="EMBL" id="MEJ8658590.1"/>
    </source>
</evidence>
<evidence type="ECO:0000313" key="2">
    <source>
        <dbReference type="Proteomes" id="UP001375539"/>
    </source>
</evidence>
<name>A0ACC6QJV1_9ACTN</name>
<organism evidence="1 2">
    <name type="scientific">Streptomyces pratisoli</name>
    <dbReference type="NCBI Taxonomy" id="3139917"/>
    <lineage>
        <taxon>Bacteria</taxon>
        <taxon>Bacillati</taxon>
        <taxon>Actinomycetota</taxon>
        <taxon>Actinomycetes</taxon>
        <taxon>Kitasatosporales</taxon>
        <taxon>Streptomycetaceae</taxon>
        <taxon>Streptomyces</taxon>
    </lineage>
</organism>
<sequence>MTDRLRDVYVVDAVRTPIGKYGGALSGVRPDDLAAGVLGALVSRTPDLDPARIDDVFFGDANGAGEDNRDVARMAVLLAGLPVTVPGTTVNRLCGSGMEAVIQAARAIAVGDASIAVAGGVESMSRAPWVLQKPERGFPAGHQQMYSTTLGWRMVNPRLPDEWTVGLGEGAELLADRYGIGRDEQDAFALASHRNAARAWAEGLYDGEVVPVDGVDLARDECIRDSTSTEALAKLKPVFRKDGTVTAGNSSPLNDGAAALLLVDEDGLRATGREPLARIGASAVTGIEPQYFGAGPVEAVHRALKKAGRELGDLRTVELNEAFAAQSLACLRQWPGLDPAVVNPRGGAIAIGHPLGASGARLTGAVAHQLAAAGSGTGLATLCIGVGQGLALVLER</sequence>